<protein>
    <submittedName>
        <fullName evidence="2">Glyoxalase</fullName>
    </submittedName>
</protein>
<proteinExistence type="predicted"/>
<dbReference type="PANTHER" id="PTHR35006:SF2">
    <property type="entry name" value="GLYOXALASE FAMILY PROTEIN (AFU_ORTHOLOGUE AFUA_5G14830)"/>
    <property type="match status" value="1"/>
</dbReference>
<dbReference type="CDD" id="cd07262">
    <property type="entry name" value="VOC_like"/>
    <property type="match status" value="1"/>
</dbReference>
<dbReference type="InterPro" id="IPR004360">
    <property type="entry name" value="Glyas_Fos-R_dOase_dom"/>
</dbReference>
<feature type="domain" description="VOC" evidence="1">
    <location>
        <begin position="1"/>
        <end position="118"/>
    </location>
</feature>
<dbReference type="Proteomes" id="UP001319121">
    <property type="component" value="Chromosome"/>
</dbReference>
<dbReference type="SUPFAM" id="SSF54593">
    <property type="entry name" value="Glyoxalase/Bleomycin resistance protein/Dihydroxybiphenyl dioxygenase"/>
    <property type="match status" value="1"/>
</dbReference>
<dbReference type="PANTHER" id="PTHR35006">
    <property type="entry name" value="GLYOXALASE FAMILY PROTEIN (AFU_ORTHOLOGUE AFUA_5G14830)"/>
    <property type="match status" value="1"/>
</dbReference>
<organism evidence="2 3">
    <name type="scientific">Ferrigenium kumadai</name>
    <dbReference type="NCBI Taxonomy" id="1682490"/>
    <lineage>
        <taxon>Bacteria</taxon>
        <taxon>Pseudomonadati</taxon>
        <taxon>Pseudomonadota</taxon>
        <taxon>Betaproteobacteria</taxon>
        <taxon>Nitrosomonadales</taxon>
        <taxon>Gallionellaceae</taxon>
        <taxon>Ferrigenium</taxon>
    </lineage>
</organism>
<dbReference type="KEGG" id="fku:FGKAn22_05570"/>
<reference evidence="2 3" key="1">
    <citation type="submission" date="2019-03" db="EMBL/GenBank/DDBJ databases">
        <title>Complete genome sequence of Ferrigenium kumadai strain An22, a microaerophilic iron-oxidizing bacterium isolated from a paddy field soil.</title>
        <authorList>
            <person name="Watanabe T."/>
            <person name="Asakawa S."/>
        </authorList>
    </citation>
    <scope>NUCLEOTIDE SEQUENCE [LARGE SCALE GENOMIC DNA]</scope>
    <source>
        <strain evidence="2 3">An22</strain>
    </source>
</reference>
<name>A0AAN1T008_9PROT</name>
<gene>
    <name evidence="2" type="ORF">FGKAn22_05570</name>
</gene>
<evidence type="ECO:0000259" key="1">
    <source>
        <dbReference type="PROSITE" id="PS51819"/>
    </source>
</evidence>
<keyword evidence="3" id="KW-1185">Reference proteome</keyword>
<evidence type="ECO:0000313" key="2">
    <source>
        <dbReference type="EMBL" id="BBI98864.1"/>
    </source>
</evidence>
<dbReference type="InterPro" id="IPR029068">
    <property type="entry name" value="Glyas_Bleomycin-R_OHBP_Dase"/>
</dbReference>
<dbReference type="PROSITE" id="PS51819">
    <property type="entry name" value="VOC"/>
    <property type="match status" value="1"/>
</dbReference>
<sequence>MIDHIGIDVSDYQHSKQFYASALAPLGYKVVAEYGEAAGLGAAGNPDFWISQGKATKPKVHVAFQCSKRSQVDKFYAAALKAGGKDNGPPGIREDYSPTYYAAFVFDPDGHNIEAVCHAPK</sequence>
<dbReference type="InterPro" id="IPR037523">
    <property type="entry name" value="VOC_core"/>
</dbReference>
<dbReference type="Pfam" id="PF00903">
    <property type="entry name" value="Glyoxalase"/>
    <property type="match status" value="1"/>
</dbReference>
<evidence type="ECO:0000313" key="3">
    <source>
        <dbReference type="Proteomes" id="UP001319121"/>
    </source>
</evidence>
<dbReference type="AlphaFoldDB" id="A0AAN1T008"/>
<dbReference type="EMBL" id="AP019536">
    <property type="protein sequence ID" value="BBI98864.1"/>
    <property type="molecule type" value="Genomic_DNA"/>
</dbReference>
<accession>A0AAN1T008</accession>
<dbReference type="RefSeq" id="WP_212786475.1">
    <property type="nucleotide sequence ID" value="NZ_AP019536.1"/>
</dbReference>
<dbReference type="Gene3D" id="3.10.180.10">
    <property type="entry name" value="2,3-Dihydroxybiphenyl 1,2-Dioxygenase, domain 1"/>
    <property type="match status" value="1"/>
</dbReference>